<feature type="region of interest" description="Disordered" evidence="1">
    <location>
        <begin position="93"/>
        <end position="124"/>
    </location>
</feature>
<organism evidence="2 3">
    <name type="scientific">Crotalaria pallida</name>
    <name type="common">Smooth rattlebox</name>
    <name type="synonym">Crotalaria striata</name>
    <dbReference type="NCBI Taxonomy" id="3830"/>
    <lineage>
        <taxon>Eukaryota</taxon>
        <taxon>Viridiplantae</taxon>
        <taxon>Streptophyta</taxon>
        <taxon>Embryophyta</taxon>
        <taxon>Tracheophyta</taxon>
        <taxon>Spermatophyta</taxon>
        <taxon>Magnoliopsida</taxon>
        <taxon>eudicotyledons</taxon>
        <taxon>Gunneridae</taxon>
        <taxon>Pentapetalae</taxon>
        <taxon>rosids</taxon>
        <taxon>fabids</taxon>
        <taxon>Fabales</taxon>
        <taxon>Fabaceae</taxon>
        <taxon>Papilionoideae</taxon>
        <taxon>50 kb inversion clade</taxon>
        <taxon>genistoids sensu lato</taxon>
        <taxon>core genistoids</taxon>
        <taxon>Crotalarieae</taxon>
        <taxon>Crotalaria</taxon>
    </lineage>
</organism>
<feature type="region of interest" description="Disordered" evidence="1">
    <location>
        <begin position="16"/>
        <end position="43"/>
    </location>
</feature>
<reference evidence="2 3" key="1">
    <citation type="submission" date="2024-01" db="EMBL/GenBank/DDBJ databases">
        <title>The genomes of 5 underutilized Papilionoideae crops provide insights into root nodulation and disease resistanc.</title>
        <authorList>
            <person name="Yuan L."/>
        </authorList>
    </citation>
    <scope>NUCLEOTIDE SEQUENCE [LARGE SCALE GENOMIC DNA]</scope>
    <source>
        <strain evidence="2">ZHUSHIDOU_FW_LH</strain>
        <tissue evidence="2">Leaf</tissue>
    </source>
</reference>
<sequence length="145" mass="16156">MGYLYSNISYGLEEKEPLQKKKKSSSMALEGNKRRKIDEPLSHGIQVSSNTKKDIAIRPTAEAQKDGCTGNYRLFDSPFGNFLVPVVPTRAELSKTDGVREGPKEATHGPKENQVTHGPKPLQVYMKKGRKWKSKGMLNEASTVH</sequence>
<dbReference type="EMBL" id="JAYWIO010000008">
    <property type="protein sequence ID" value="KAK7245467.1"/>
    <property type="molecule type" value="Genomic_DNA"/>
</dbReference>
<proteinExistence type="predicted"/>
<evidence type="ECO:0000313" key="3">
    <source>
        <dbReference type="Proteomes" id="UP001372338"/>
    </source>
</evidence>
<evidence type="ECO:0000313" key="2">
    <source>
        <dbReference type="EMBL" id="KAK7245467.1"/>
    </source>
</evidence>
<dbReference type="PANTHER" id="PTHR48205:SF1">
    <property type="entry name" value="OS01G0742766 PROTEIN"/>
    <property type="match status" value="1"/>
</dbReference>
<dbReference type="AlphaFoldDB" id="A0AAN9E986"/>
<gene>
    <name evidence="2" type="ORF">RIF29_40313</name>
</gene>
<evidence type="ECO:0000256" key="1">
    <source>
        <dbReference type="SAM" id="MobiDB-lite"/>
    </source>
</evidence>
<protein>
    <submittedName>
        <fullName evidence="2">Uncharacterized protein</fullName>
    </submittedName>
</protein>
<dbReference type="Proteomes" id="UP001372338">
    <property type="component" value="Unassembled WGS sequence"/>
</dbReference>
<dbReference type="PANTHER" id="PTHR48205">
    <property type="entry name" value="OS01G0742766 PROTEIN"/>
    <property type="match status" value="1"/>
</dbReference>
<keyword evidence="3" id="KW-1185">Reference proteome</keyword>
<feature type="compositionally biased region" description="Basic and acidic residues" evidence="1">
    <location>
        <begin position="93"/>
        <end position="111"/>
    </location>
</feature>
<comment type="caution">
    <text evidence="2">The sequence shown here is derived from an EMBL/GenBank/DDBJ whole genome shotgun (WGS) entry which is preliminary data.</text>
</comment>
<name>A0AAN9E986_CROPI</name>
<accession>A0AAN9E986</accession>